<dbReference type="eggNOG" id="arCOG01365">
    <property type="taxonomic scope" value="Archaea"/>
</dbReference>
<dbReference type="InterPro" id="IPR038085">
    <property type="entry name" value="Rnp2-like_sf"/>
</dbReference>
<dbReference type="AlphaFoldDB" id="D7DRR5"/>
<keyword evidence="1 6" id="KW-0963">Cytoplasm</keyword>
<evidence type="ECO:0000256" key="3">
    <source>
        <dbReference type="ARBA" id="ARBA00022722"/>
    </source>
</evidence>
<dbReference type="GO" id="GO:0030677">
    <property type="term" value="C:ribonuclease P complex"/>
    <property type="evidence" value="ECO:0007669"/>
    <property type="project" value="UniProtKB-UniRule"/>
</dbReference>
<evidence type="ECO:0000256" key="6">
    <source>
        <dbReference type="HAMAP-Rule" id="MF_00755"/>
    </source>
</evidence>
<reference evidence="7 8" key="1">
    <citation type="submission" date="2010-05" db="EMBL/GenBank/DDBJ databases">
        <title>Complete sequence of Methanococcus voltae A3.</title>
        <authorList>
            <consortium name="US DOE Joint Genome Institute"/>
            <person name="Lucas S."/>
            <person name="Copeland A."/>
            <person name="Lapidus A."/>
            <person name="Cheng J.-F."/>
            <person name="Bruce D."/>
            <person name="Goodwin L."/>
            <person name="Pitluck S."/>
            <person name="Lowry S."/>
            <person name="Clum A."/>
            <person name="Land M."/>
            <person name="Hauser L."/>
            <person name="Kyrpides N."/>
            <person name="Mikhailova N."/>
            <person name="Whitman W.B."/>
            <person name="Woyke T."/>
        </authorList>
    </citation>
    <scope>NUCLEOTIDE SEQUENCE [LARGE SCALE GENOMIC DNA]</scope>
    <source>
        <strain evidence="8">ATCC BAA-1334 / A3</strain>
    </source>
</reference>
<dbReference type="GO" id="GO:0004526">
    <property type="term" value="F:ribonuclease P activity"/>
    <property type="evidence" value="ECO:0007669"/>
    <property type="project" value="UniProtKB-UniRule"/>
</dbReference>
<dbReference type="GO" id="GO:0001682">
    <property type="term" value="P:tRNA 5'-leader removal"/>
    <property type="evidence" value="ECO:0007669"/>
    <property type="project" value="UniProtKB-UniRule"/>
</dbReference>
<evidence type="ECO:0000313" key="8">
    <source>
        <dbReference type="Proteomes" id="UP000007722"/>
    </source>
</evidence>
<comment type="subunit">
    <text evidence="6">Consists of a catalytic RNA component and at least 4-5 protein subunits.</text>
</comment>
<dbReference type="SUPFAM" id="SSF160350">
    <property type="entry name" value="Rnp2-like"/>
    <property type="match status" value="1"/>
</dbReference>
<keyword evidence="4 6" id="KW-0255">Endonuclease</keyword>
<dbReference type="EMBL" id="CP002057">
    <property type="protein sequence ID" value="ADI35825.1"/>
    <property type="molecule type" value="Genomic_DNA"/>
</dbReference>
<comment type="catalytic activity">
    <reaction evidence="6">
        <text>Endonucleolytic cleavage of RNA, removing 5'-extranucleotides from tRNA precursor.</text>
        <dbReference type="EC" id="3.1.26.5"/>
    </reaction>
</comment>
<evidence type="ECO:0000313" key="7">
    <source>
        <dbReference type="EMBL" id="ADI35825.1"/>
    </source>
</evidence>
<dbReference type="GO" id="GO:0005737">
    <property type="term" value="C:cytoplasm"/>
    <property type="evidence" value="ECO:0007669"/>
    <property type="project" value="UniProtKB-SubCell"/>
</dbReference>
<comment type="function">
    <text evidence="6">Part of ribonuclease P, a protein complex that generates mature tRNA molecules by cleaving their 5'-ends.</text>
</comment>
<dbReference type="PANTHER" id="PTHR15441:SF2">
    <property type="entry name" value="RIBONUCLEASE P_MRP PROTEIN SUBUNIT POP5"/>
    <property type="match status" value="1"/>
</dbReference>
<organism evidence="7 8">
    <name type="scientific">Methanococcus voltae (strain ATCC BAA-1334 / A3)</name>
    <dbReference type="NCBI Taxonomy" id="456320"/>
    <lineage>
        <taxon>Archaea</taxon>
        <taxon>Methanobacteriati</taxon>
        <taxon>Methanobacteriota</taxon>
        <taxon>Methanomada group</taxon>
        <taxon>Methanococci</taxon>
        <taxon>Methanococcales</taxon>
        <taxon>Methanococcaceae</taxon>
        <taxon>Methanococcus</taxon>
    </lineage>
</organism>
<keyword evidence="2 6" id="KW-0819">tRNA processing</keyword>
<evidence type="ECO:0000256" key="2">
    <source>
        <dbReference type="ARBA" id="ARBA00022694"/>
    </source>
</evidence>
<protein>
    <recommendedName>
        <fullName evidence="6">Ribonuclease P protein component 2</fullName>
        <shortName evidence="6">RNase P component 2</shortName>
        <ecNumber evidence="6">3.1.26.5</ecNumber>
    </recommendedName>
    <alternativeName>
        <fullName evidence="6">Pop5</fullName>
    </alternativeName>
</protein>
<comment type="similarity">
    <text evidence="6">Belongs to the eukaryotic/archaeal RNase P protein component 2 family.</text>
</comment>
<dbReference type="HOGENOM" id="CLU_137733_1_0_2"/>
<dbReference type="STRING" id="456320.Mvol_0165"/>
<dbReference type="InParanoid" id="D7DRR5"/>
<proteinExistence type="inferred from homology"/>
<dbReference type="PANTHER" id="PTHR15441">
    <property type="entry name" value="RIBONUCLEASE P PROTEIN SUBUNIT P14"/>
    <property type="match status" value="1"/>
</dbReference>
<comment type="subcellular location">
    <subcellularLocation>
        <location evidence="6">Cytoplasm</location>
    </subcellularLocation>
</comment>
<sequence length="136" mass="15997">MLKTLPPTLREKKRYLAFEILHKEELSNDDIIGIIRTSIIDYCGLKECATANPWLIDYSNGMGILRVERTQVDNVKASLILLSHYKKNPINIRIMGVSNSIKNIRKKFLKVPHEPYYKIIQRKKREYQNKLKNKNI</sequence>
<keyword evidence="5 6" id="KW-0378">Hydrolase</keyword>
<dbReference type="HAMAP" id="MF_00755">
    <property type="entry name" value="RNase_P_2"/>
    <property type="match status" value="1"/>
</dbReference>
<dbReference type="InterPro" id="IPR016434">
    <property type="entry name" value="Rnp2_archaea"/>
</dbReference>
<dbReference type="EC" id="3.1.26.5" evidence="6"/>
<dbReference type="Proteomes" id="UP000007722">
    <property type="component" value="Chromosome"/>
</dbReference>
<evidence type="ECO:0000256" key="5">
    <source>
        <dbReference type="ARBA" id="ARBA00022801"/>
    </source>
</evidence>
<accession>D7DRR5</accession>
<dbReference type="InterPro" id="IPR002759">
    <property type="entry name" value="Pop5/Rpp14/Rnp2-like"/>
</dbReference>
<evidence type="ECO:0000256" key="4">
    <source>
        <dbReference type="ARBA" id="ARBA00022759"/>
    </source>
</evidence>
<name>D7DRR5_METV3</name>
<keyword evidence="8" id="KW-1185">Reference proteome</keyword>
<dbReference type="Pfam" id="PF01900">
    <property type="entry name" value="RNase_P_Rpp14"/>
    <property type="match status" value="1"/>
</dbReference>
<evidence type="ECO:0000256" key="1">
    <source>
        <dbReference type="ARBA" id="ARBA00022490"/>
    </source>
</evidence>
<keyword evidence="3 6" id="KW-0540">Nuclease</keyword>
<dbReference type="KEGG" id="mvo:Mvol_0165"/>
<gene>
    <name evidence="6" type="primary">rnp2</name>
    <name evidence="7" type="ordered locus">Mvol_0165</name>
</gene>
<dbReference type="Gene3D" id="3.30.70.3250">
    <property type="entry name" value="Ribonuclease P, Pop5 subunit"/>
    <property type="match status" value="1"/>
</dbReference>
<dbReference type="OrthoDB" id="19261at2157"/>
<dbReference type="PIRSF" id="PIRSF004952">
    <property type="entry name" value="RNase_P_2"/>
    <property type="match status" value="1"/>
</dbReference>